<dbReference type="GeneID" id="58722399"/>
<protein>
    <submittedName>
        <fullName evidence="1">Uncharacterized protein</fullName>
    </submittedName>
</protein>
<reference evidence="1 2" key="1">
    <citation type="submission" date="2019-11" db="EMBL/GenBank/DDBJ databases">
        <title>Comparison of genomes from free-living endosymbiotic cyanobacteria isolated from Azolla.</title>
        <authorList>
            <person name="Thiel T."/>
            <person name="Pratte B."/>
        </authorList>
    </citation>
    <scope>NUCLEOTIDE SEQUENCE [LARGE SCALE GENOMIC DNA]</scope>
    <source>
        <strain evidence="1 2">N2B</strain>
    </source>
</reference>
<keyword evidence="2" id="KW-1185">Reference proteome</keyword>
<dbReference type="Proteomes" id="UP000570851">
    <property type="component" value="Unassembled WGS sequence"/>
</dbReference>
<name>A0ABR6S572_ANAVA</name>
<evidence type="ECO:0000313" key="1">
    <source>
        <dbReference type="EMBL" id="MBC1301551.1"/>
    </source>
</evidence>
<dbReference type="EMBL" id="JACKZP010000016">
    <property type="protein sequence ID" value="MBC1301551.1"/>
    <property type="molecule type" value="Genomic_DNA"/>
</dbReference>
<organism evidence="1 2">
    <name type="scientific">Trichormus variabilis N2B</name>
    <dbReference type="NCBI Taxonomy" id="2681315"/>
    <lineage>
        <taxon>Bacteria</taxon>
        <taxon>Bacillati</taxon>
        <taxon>Cyanobacteriota</taxon>
        <taxon>Cyanophyceae</taxon>
        <taxon>Nostocales</taxon>
        <taxon>Nostocaceae</taxon>
        <taxon>Trichormus</taxon>
    </lineage>
</organism>
<comment type="caution">
    <text evidence="1">The sequence shown here is derived from an EMBL/GenBank/DDBJ whole genome shotgun (WGS) entry which is preliminary data.</text>
</comment>
<sequence>MKESLAVTLGELQAQIYWLHDAEDFAELASAATTIYLKLGYTQQQAEKSGNLISEAYKLSDEAVFAQKAGDFVKEMQFYHQVKDKLIQVETTLGYQKSIAVHQMKWWMYFRHKRKYHTVVHLFLQNFQALGLINLITVIKLTFYLMEIGRVHKSRDLETTKNNAIKYWVELLKIKPLQYPYIG</sequence>
<proteinExistence type="predicted"/>
<evidence type="ECO:0000313" key="2">
    <source>
        <dbReference type="Proteomes" id="UP000570851"/>
    </source>
</evidence>
<gene>
    <name evidence="1" type="ORF">GNE12_06430</name>
</gene>
<dbReference type="RefSeq" id="WP_011321486.1">
    <property type="nucleotide sequence ID" value="NZ_JACKZP010000016.1"/>
</dbReference>
<accession>A0ABR6S572</accession>